<dbReference type="SUPFAM" id="SSF54427">
    <property type="entry name" value="NTF2-like"/>
    <property type="match status" value="1"/>
</dbReference>
<proteinExistence type="predicted"/>
<name>A0A328AIR3_9CAUL</name>
<dbReference type="Pfam" id="PF12680">
    <property type="entry name" value="SnoaL_2"/>
    <property type="match status" value="1"/>
</dbReference>
<gene>
    <name evidence="2" type="ORF">DJ017_07615</name>
</gene>
<evidence type="ECO:0000259" key="1">
    <source>
        <dbReference type="Pfam" id="PF12680"/>
    </source>
</evidence>
<dbReference type="InterPro" id="IPR032710">
    <property type="entry name" value="NTF2-like_dom_sf"/>
</dbReference>
<comment type="caution">
    <text evidence="2">The sequence shown here is derived from an EMBL/GenBank/DDBJ whole genome shotgun (WGS) entry which is preliminary data.</text>
</comment>
<accession>A0A328AIR3</accession>
<protein>
    <submittedName>
        <fullName evidence="2">Ester cyclase</fullName>
    </submittedName>
</protein>
<organism evidence="2 3">
    <name type="scientific">Phenylobacterium soli</name>
    <dbReference type="NCBI Taxonomy" id="2170551"/>
    <lineage>
        <taxon>Bacteria</taxon>
        <taxon>Pseudomonadati</taxon>
        <taxon>Pseudomonadota</taxon>
        <taxon>Alphaproteobacteria</taxon>
        <taxon>Caulobacterales</taxon>
        <taxon>Caulobacteraceae</taxon>
        <taxon>Phenylobacterium</taxon>
    </lineage>
</organism>
<dbReference type="Gene3D" id="3.10.450.50">
    <property type="match status" value="1"/>
</dbReference>
<dbReference type="EMBL" id="QFYQ01000001">
    <property type="protein sequence ID" value="RAK54397.1"/>
    <property type="molecule type" value="Genomic_DNA"/>
</dbReference>
<evidence type="ECO:0000313" key="2">
    <source>
        <dbReference type="EMBL" id="RAK54397.1"/>
    </source>
</evidence>
<sequence length="136" mass="14850">MSAEARKAVVASYVEAFNAGDWPTLRRLFASNATIRGVLGWGNIDEVAMPVWKELHDGLQMKLAIDGLVADGEAVAARFTETGAFVGPFRGLAGLEPTGKSYELVAMEWFEFEDGLIARRWGARDSAAQRRMVTEG</sequence>
<dbReference type="OrthoDB" id="582835at2"/>
<dbReference type="RefSeq" id="WP_111528148.1">
    <property type="nucleotide sequence ID" value="NZ_JBHRSG010000004.1"/>
</dbReference>
<dbReference type="AlphaFoldDB" id="A0A328AIR3"/>
<feature type="domain" description="SnoaL-like" evidence="1">
    <location>
        <begin position="10"/>
        <end position="119"/>
    </location>
</feature>
<reference evidence="3" key="1">
    <citation type="submission" date="2018-05" db="EMBL/GenBank/DDBJ databases">
        <authorList>
            <person name="Li X."/>
        </authorList>
    </citation>
    <scope>NUCLEOTIDE SEQUENCE [LARGE SCALE GENOMIC DNA]</scope>
    <source>
        <strain evidence="3">LX32</strain>
    </source>
</reference>
<dbReference type="InterPro" id="IPR037401">
    <property type="entry name" value="SnoaL-like"/>
</dbReference>
<evidence type="ECO:0000313" key="3">
    <source>
        <dbReference type="Proteomes" id="UP000249254"/>
    </source>
</evidence>
<dbReference type="Proteomes" id="UP000249254">
    <property type="component" value="Unassembled WGS sequence"/>
</dbReference>
<keyword evidence="3" id="KW-1185">Reference proteome</keyword>